<organism evidence="3 4">
    <name type="scientific">Pseudomonas turukhanskensis</name>
    <dbReference type="NCBI Taxonomy" id="1806536"/>
    <lineage>
        <taxon>Bacteria</taxon>
        <taxon>Pseudomonadati</taxon>
        <taxon>Pseudomonadota</taxon>
        <taxon>Gammaproteobacteria</taxon>
        <taxon>Pseudomonadales</taxon>
        <taxon>Pseudomonadaceae</taxon>
        <taxon>Pseudomonas</taxon>
    </lineage>
</organism>
<feature type="signal peptide" evidence="2">
    <location>
        <begin position="1"/>
        <end position="24"/>
    </location>
</feature>
<dbReference type="EMBL" id="BSFN01000012">
    <property type="protein sequence ID" value="GLK90651.1"/>
    <property type="molecule type" value="Genomic_DNA"/>
</dbReference>
<sequence length="274" mass="29992">MSSRLLAISLSLVLTTLLPLGAHAANSATDSDNLLKLHQLRLAAQKSLGDFYMYNSMDGDQRYARQIEESVHDADARLAELTEMPGDGSKAMRAQLEQQLTAYESELKNLTTAMKTQGFTELQPVADLATRNQQLMALSSELYAKIQQESGQVVPPMTQQSREQSLLMQAIAVDYASRSASVGGTFIGSAAGDEKTIEDLVSQFAGQLNTLEKSPQNTAQIRDSLNGINTKWRYIEKSLKNYNENSVPFVVSKYSDSIIDGLEGVSAQYLAAKL</sequence>
<name>A0A9W6K9B4_9PSED</name>
<protein>
    <recommendedName>
        <fullName evidence="5">F0F1-type ATP synthase subunit beta</fullName>
    </recommendedName>
</protein>
<evidence type="ECO:0008006" key="5">
    <source>
        <dbReference type="Google" id="ProtNLM"/>
    </source>
</evidence>
<keyword evidence="4" id="KW-1185">Reference proteome</keyword>
<evidence type="ECO:0000256" key="1">
    <source>
        <dbReference type="SAM" id="Coils"/>
    </source>
</evidence>
<comment type="caution">
    <text evidence="3">The sequence shown here is derived from an EMBL/GenBank/DDBJ whole genome shotgun (WGS) entry which is preliminary data.</text>
</comment>
<evidence type="ECO:0000313" key="3">
    <source>
        <dbReference type="EMBL" id="GLK90651.1"/>
    </source>
</evidence>
<gene>
    <name evidence="3" type="ORF">GCM10017655_37150</name>
</gene>
<proteinExistence type="predicted"/>
<reference evidence="3" key="1">
    <citation type="journal article" date="2014" name="Int. J. Syst. Evol. Microbiol.">
        <title>Complete genome sequence of Corynebacterium casei LMG S-19264T (=DSM 44701T), isolated from a smear-ripened cheese.</title>
        <authorList>
            <consortium name="US DOE Joint Genome Institute (JGI-PGF)"/>
            <person name="Walter F."/>
            <person name="Albersmeier A."/>
            <person name="Kalinowski J."/>
            <person name="Ruckert C."/>
        </authorList>
    </citation>
    <scope>NUCLEOTIDE SEQUENCE</scope>
    <source>
        <strain evidence="3">VKM B-2935</strain>
    </source>
</reference>
<feature type="coiled-coil region" evidence="1">
    <location>
        <begin position="64"/>
        <end position="113"/>
    </location>
</feature>
<keyword evidence="1" id="KW-0175">Coiled coil</keyword>
<evidence type="ECO:0000313" key="4">
    <source>
        <dbReference type="Proteomes" id="UP001143328"/>
    </source>
</evidence>
<accession>A0A9W6K9B4</accession>
<reference evidence="3" key="2">
    <citation type="submission" date="2023-01" db="EMBL/GenBank/DDBJ databases">
        <authorList>
            <person name="Sun Q."/>
            <person name="Evtushenko L."/>
        </authorList>
    </citation>
    <scope>NUCLEOTIDE SEQUENCE</scope>
    <source>
        <strain evidence="3">VKM B-2935</strain>
    </source>
</reference>
<dbReference type="RefSeq" id="WP_271196834.1">
    <property type="nucleotide sequence ID" value="NZ_BSFN01000012.1"/>
</dbReference>
<keyword evidence="2" id="KW-0732">Signal</keyword>
<evidence type="ECO:0000256" key="2">
    <source>
        <dbReference type="SAM" id="SignalP"/>
    </source>
</evidence>
<feature type="chain" id="PRO_5040804021" description="F0F1-type ATP synthase subunit beta" evidence="2">
    <location>
        <begin position="25"/>
        <end position="274"/>
    </location>
</feature>
<dbReference type="AlphaFoldDB" id="A0A9W6K9B4"/>
<dbReference type="Proteomes" id="UP001143328">
    <property type="component" value="Unassembled WGS sequence"/>
</dbReference>